<feature type="compositionally biased region" description="Basic and acidic residues" evidence="5">
    <location>
        <begin position="12"/>
        <end position="23"/>
    </location>
</feature>
<dbReference type="Gene3D" id="1.10.150.130">
    <property type="match status" value="1"/>
</dbReference>
<dbReference type="GO" id="GO:0015074">
    <property type="term" value="P:DNA integration"/>
    <property type="evidence" value="ECO:0007669"/>
    <property type="project" value="UniProtKB-KW"/>
</dbReference>
<feature type="region of interest" description="Disordered" evidence="5">
    <location>
        <begin position="500"/>
        <end position="523"/>
    </location>
</feature>
<dbReference type="RefSeq" id="WP_093839867.1">
    <property type="nucleotide sequence ID" value="NZ_FOLM01000010.1"/>
</dbReference>
<keyword evidence="4" id="KW-0233">DNA recombination</keyword>
<dbReference type="InterPro" id="IPR013762">
    <property type="entry name" value="Integrase-like_cat_sf"/>
</dbReference>
<dbReference type="SUPFAM" id="SSF56349">
    <property type="entry name" value="DNA breaking-rejoining enzymes"/>
    <property type="match status" value="1"/>
</dbReference>
<dbReference type="InterPro" id="IPR002104">
    <property type="entry name" value="Integrase_catalytic"/>
</dbReference>
<dbReference type="GO" id="GO:0003677">
    <property type="term" value="F:DNA binding"/>
    <property type="evidence" value="ECO:0007669"/>
    <property type="project" value="UniProtKB-KW"/>
</dbReference>
<evidence type="ECO:0000256" key="4">
    <source>
        <dbReference type="ARBA" id="ARBA00023172"/>
    </source>
</evidence>
<evidence type="ECO:0000256" key="3">
    <source>
        <dbReference type="ARBA" id="ARBA00023125"/>
    </source>
</evidence>
<dbReference type="PANTHER" id="PTHR30349">
    <property type="entry name" value="PHAGE INTEGRASE-RELATED"/>
    <property type="match status" value="1"/>
</dbReference>
<evidence type="ECO:0000313" key="7">
    <source>
        <dbReference type="EMBL" id="SFD12651.1"/>
    </source>
</evidence>
<evidence type="ECO:0000313" key="8">
    <source>
        <dbReference type="Proteomes" id="UP000199207"/>
    </source>
</evidence>
<feature type="region of interest" description="Disordered" evidence="5">
    <location>
        <begin position="400"/>
        <end position="428"/>
    </location>
</feature>
<dbReference type="AlphaFoldDB" id="A0A1I1PRY3"/>
<name>A0A1I1PRY3_9ACTN</name>
<keyword evidence="8" id="KW-1185">Reference proteome</keyword>
<keyword evidence="2" id="KW-0229">DNA integration</keyword>
<accession>A0A1I1PRY3</accession>
<feature type="region of interest" description="Disordered" evidence="5">
    <location>
        <begin position="192"/>
        <end position="218"/>
    </location>
</feature>
<comment type="similarity">
    <text evidence="1">Belongs to the 'phage' integrase family.</text>
</comment>
<feature type="domain" description="Tyr recombinase" evidence="6">
    <location>
        <begin position="302"/>
        <end position="498"/>
    </location>
</feature>
<evidence type="ECO:0000259" key="6">
    <source>
        <dbReference type="PROSITE" id="PS51898"/>
    </source>
</evidence>
<dbReference type="InterPro" id="IPR011010">
    <property type="entry name" value="DNA_brk_join_enz"/>
</dbReference>
<dbReference type="Proteomes" id="UP000199207">
    <property type="component" value="Unassembled WGS sequence"/>
</dbReference>
<feature type="compositionally biased region" description="Pro residues" evidence="5">
    <location>
        <begin position="512"/>
        <end position="523"/>
    </location>
</feature>
<dbReference type="CDD" id="cd01189">
    <property type="entry name" value="INT_ICEBs1_C_like"/>
    <property type="match status" value="1"/>
</dbReference>
<organism evidence="7 8">
    <name type="scientific">Streptomyces aidingensis</name>
    <dbReference type="NCBI Taxonomy" id="910347"/>
    <lineage>
        <taxon>Bacteria</taxon>
        <taxon>Bacillati</taxon>
        <taxon>Actinomycetota</taxon>
        <taxon>Actinomycetes</taxon>
        <taxon>Kitasatosporales</taxon>
        <taxon>Streptomycetaceae</taxon>
        <taxon>Streptomyces</taxon>
    </lineage>
</organism>
<evidence type="ECO:0000256" key="1">
    <source>
        <dbReference type="ARBA" id="ARBA00008857"/>
    </source>
</evidence>
<dbReference type="Pfam" id="PF00589">
    <property type="entry name" value="Phage_integrase"/>
    <property type="match status" value="1"/>
</dbReference>
<dbReference type="PROSITE" id="PS51898">
    <property type="entry name" value="TYR_RECOMBINASE"/>
    <property type="match status" value="1"/>
</dbReference>
<feature type="compositionally biased region" description="Gly residues" evidence="5">
    <location>
        <begin position="1"/>
        <end position="10"/>
    </location>
</feature>
<gene>
    <name evidence="7" type="ORF">SAMN05421773_11020</name>
</gene>
<dbReference type="OrthoDB" id="9805859at2"/>
<feature type="region of interest" description="Disordered" evidence="5">
    <location>
        <begin position="1"/>
        <end position="29"/>
    </location>
</feature>
<dbReference type="STRING" id="910347.SAMN05421773_11020"/>
<keyword evidence="3" id="KW-0238">DNA-binding</keyword>
<protein>
    <submittedName>
        <fullName evidence="7">Phage integrase, N-terminal SAM-like domain</fullName>
    </submittedName>
</protein>
<dbReference type="Gene3D" id="1.10.443.10">
    <property type="entry name" value="Intergrase catalytic core"/>
    <property type="match status" value="1"/>
</dbReference>
<dbReference type="InterPro" id="IPR004107">
    <property type="entry name" value="Integrase_SAM-like_N"/>
</dbReference>
<reference evidence="7 8" key="1">
    <citation type="submission" date="2016-10" db="EMBL/GenBank/DDBJ databases">
        <authorList>
            <person name="de Groot N.N."/>
        </authorList>
    </citation>
    <scope>NUCLEOTIDE SEQUENCE [LARGE SCALE GENOMIC DNA]</scope>
    <source>
        <strain evidence="7 8">CGMCC 4.5739</strain>
    </source>
</reference>
<dbReference type="PANTHER" id="PTHR30349:SF64">
    <property type="entry name" value="PROPHAGE INTEGRASE INTD-RELATED"/>
    <property type="match status" value="1"/>
</dbReference>
<proteinExistence type="inferred from homology"/>
<dbReference type="Pfam" id="PF14659">
    <property type="entry name" value="Phage_int_SAM_3"/>
    <property type="match status" value="1"/>
</dbReference>
<evidence type="ECO:0000256" key="5">
    <source>
        <dbReference type="SAM" id="MobiDB-lite"/>
    </source>
</evidence>
<dbReference type="GO" id="GO:0006310">
    <property type="term" value="P:DNA recombination"/>
    <property type="evidence" value="ECO:0007669"/>
    <property type="project" value="UniProtKB-KW"/>
</dbReference>
<dbReference type="EMBL" id="FOLM01000010">
    <property type="protein sequence ID" value="SFD12651.1"/>
    <property type="molecule type" value="Genomic_DNA"/>
</dbReference>
<feature type="compositionally biased region" description="Basic and acidic residues" evidence="5">
    <location>
        <begin position="194"/>
        <end position="218"/>
    </location>
</feature>
<dbReference type="InterPro" id="IPR050090">
    <property type="entry name" value="Tyrosine_recombinase_XerCD"/>
</dbReference>
<sequence>MPGSRRGGGVNRRCECRGPDGKRLGTKCPKLSRRGHARFEIHQELPEDAEGKRRRWRRTGYATKDDAETDLGKVRALLELVKKDDDATRRRVGDLLMGLMPARDPIPTPEEVRARLGGAALDSHWTVAELLDAFVAAKRRADRRRTTLRGYEGHIRLHLKPALGDYRADRLSVAACQKLFDDIDDHNEIIQAENEERRAQEERARWGKPGRPPDKERKRLAEERAKLAEMPPYRKTTGPGTKQAILRTLRAALNWGVARQQETGMTHNPARHVELATHRRPKGLLWTDERVAHWRETGEVPSPVMVWTPQQLGAYLDAAQEERLYLGLHVMAYHGPRRGEMCGQAWADVHLSRRRIAVTTARTVDGWEPYDDDPKTEDSRAEIAIDAGTVAAYREHRKRQLAEQEETPGWTDSGKVLTRPDGQPIHPEELSDAHRRVTRRAGLPPISLRDLRHGAASLVKAGGGDIHDAQKKLRHSSVTLTADTYTELFAEYEEELTERAAAVVPRSGTSPPGQPPAAPEEAA</sequence>
<dbReference type="InterPro" id="IPR010998">
    <property type="entry name" value="Integrase_recombinase_N"/>
</dbReference>
<evidence type="ECO:0000256" key="2">
    <source>
        <dbReference type="ARBA" id="ARBA00022908"/>
    </source>
</evidence>